<proteinExistence type="predicted"/>
<dbReference type="Proteomes" id="UP000691718">
    <property type="component" value="Unassembled WGS sequence"/>
</dbReference>
<protein>
    <submittedName>
        <fullName evidence="1">(apollo) hypothetical protein</fullName>
    </submittedName>
</protein>
<accession>A0A8S3W7Q4</accession>
<keyword evidence="2" id="KW-1185">Reference proteome</keyword>
<comment type="caution">
    <text evidence="1">The sequence shown here is derived from an EMBL/GenBank/DDBJ whole genome shotgun (WGS) entry which is preliminary data.</text>
</comment>
<organism evidence="1 2">
    <name type="scientific">Parnassius apollo</name>
    <name type="common">Apollo butterfly</name>
    <name type="synonym">Papilio apollo</name>
    <dbReference type="NCBI Taxonomy" id="110799"/>
    <lineage>
        <taxon>Eukaryota</taxon>
        <taxon>Metazoa</taxon>
        <taxon>Ecdysozoa</taxon>
        <taxon>Arthropoda</taxon>
        <taxon>Hexapoda</taxon>
        <taxon>Insecta</taxon>
        <taxon>Pterygota</taxon>
        <taxon>Neoptera</taxon>
        <taxon>Endopterygota</taxon>
        <taxon>Lepidoptera</taxon>
        <taxon>Glossata</taxon>
        <taxon>Ditrysia</taxon>
        <taxon>Papilionoidea</taxon>
        <taxon>Papilionidae</taxon>
        <taxon>Parnassiinae</taxon>
        <taxon>Parnassini</taxon>
        <taxon>Parnassius</taxon>
        <taxon>Parnassius</taxon>
    </lineage>
</organism>
<evidence type="ECO:0000313" key="1">
    <source>
        <dbReference type="EMBL" id="CAG4945151.1"/>
    </source>
</evidence>
<dbReference type="EMBL" id="CAJQZP010000200">
    <property type="protein sequence ID" value="CAG4945151.1"/>
    <property type="molecule type" value="Genomic_DNA"/>
</dbReference>
<gene>
    <name evidence="1" type="ORF">PAPOLLO_LOCUS3021</name>
</gene>
<reference evidence="1" key="1">
    <citation type="submission" date="2021-04" db="EMBL/GenBank/DDBJ databases">
        <authorList>
            <person name="Tunstrom K."/>
        </authorList>
    </citation>
    <scope>NUCLEOTIDE SEQUENCE</scope>
</reference>
<evidence type="ECO:0000313" key="2">
    <source>
        <dbReference type="Proteomes" id="UP000691718"/>
    </source>
</evidence>
<sequence>MSKQLSNADMGCVLEEKHVEDDMIFEGSGDDSEQVNVRSFANAKIVQILNTNDKPPTRREELKTFRHGNDALHQAVKKANLCLLVSLRKRIGTHFGGTIKPSTQKIMC</sequence>
<dbReference type="AlphaFoldDB" id="A0A8S3W7Q4"/>
<name>A0A8S3W7Q4_PARAO</name>